<evidence type="ECO:0000256" key="1">
    <source>
        <dbReference type="SAM" id="SignalP"/>
    </source>
</evidence>
<evidence type="ECO:0000313" key="2">
    <source>
        <dbReference type="EnsemblPlants" id="QL08p054789:mrna:CDS:1"/>
    </source>
</evidence>
<dbReference type="PANTHER" id="PTHR36619">
    <property type="entry name" value="OS04G0208900 PROTEIN"/>
    <property type="match status" value="1"/>
</dbReference>
<dbReference type="EnsemblPlants" id="QL08p054789:mrna">
    <property type="protein sequence ID" value="QL08p054789:mrna:CDS:1"/>
    <property type="gene ID" value="QL08p054789"/>
</dbReference>
<protein>
    <recommendedName>
        <fullName evidence="4">Secreted protein</fullName>
    </recommendedName>
</protein>
<dbReference type="InParanoid" id="A0A7N2MG16"/>
<proteinExistence type="predicted"/>
<keyword evidence="3" id="KW-1185">Reference proteome</keyword>
<name>A0A7N2MG16_QUELO</name>
<feature type="signal peptide" evidence="1">
    <location>
        <begin position="1"/>
        <end position="22"/>
    </location>
</feature>
<keyword evidence="1" id="KW-0732">Signal</keyword>
<dbReference type="AlphaFoldDB" id="A0A7N2MG16"/>
<reference evidence="2 3" key="1">
    <citation type="journal article" date="2016" name="G3 (Bethesda)">
        <title>First Draft Assembly and Annotation of the Genome of a California Endemic Oak Quercus lobata Nee (Fagaceae).</title>
        <authorList>
            <person name="Sork V.L."/>
            <person name="Fitz-Gibbon S.T."/>
            <person name="Puiu D."/>
            <person name="Crepeau M."/>
            <person name="Gugger P.F."/>
            <person name="Sherman R."/>
            <person name="Stevens K."/>
            <person name="Langley C.H."/>
            <person name="Pellegrini M."/>
            <person name="Salzberg S.L."/>
        </authorList>
    </citation>
    <scope>NUCLEOTIDE SEQUENCE [LARGE SCALE GENOMIC DNA]</scope>
    <source>
        <strain evidence="2 3">cv. SW786</strain>
    </source>
</reference>
<sequence>MSTTFLMALLLLVLLNPPLLMARMNSMSRFAVAMKPLESNPPSHVTFNHKTSHGGFRKRAVNSCLPKGFRHSSAPSRYVNYHTLGSTVCSPGKRMAARP</sequence>
<organism evidence="2 3">
    <name type="scientific">Quercus lobata</name>
    <name type="common">Valley oak</name>
    <dbReference type="NCBI Taxonomy" id="97700"/>
    <lineage>
        <taxon>Eukaryota</taxon>
        <taxon>Viridiplantae</taxon>
        <taxon>Streptophyta</taxon>
        <taxon>Embryophyta</taxon>
        <taxon>Tracheophyta</taxon>
        <taxon>Spermatophyta</taxon>
        <taxon>Magnoliopsida</taxon>
        <taxon>eudicotyledons</taxon>
        <taxon>Gunneridae</taxon>
        <taxon>Pentapetalae</taxon>
        <taxon>rosids</taxon>
        <taxon>fabids</taxon>
        <taxon>Fagales</taxon>
        <taxon>Fagaceae</taxon>
        <taxon>Quercus</taxon>
    </lineage>
</organism>
<reference evidence="2" key="2">
    <citation type="submission" date="2021-01" db="UniProtKB">
        <authorList>
            <consortium name="EnsemblPlants"/>
        </authorList>
    </citation>
    <scope>IDENTIFICATION</scope>
</reference>
<feature type="chain" id="PRO_5029620454" description="Secreted protein" evidence="1">
    <location>
        <begin position="23"/>
        <end position="99"/>
    </location>
</feature>
<dbReference type="Gramene" id="QL08p054789:mrna">
    <property type="protein sequence ID" value="QL08p054789:mrna:CDS:1"/>
    <property type="gene ID" value="QL08p054789"/>
</dbReference>
<dbReference type="OMA" id="HAISEYM"/>
<dbReference type="EMBL" id="LRBV02000008">
    <property type="status" value="NOT_ANNOTATED_CDS"/>
    <property type="molecule type" value="Genomic_DNA"/>
</dbReference>
<accession>A0A7N2MG16</accession>
<dbReference type="Proteomes" id="UP000594261">
    <property type="component" value="Chromosome 8"/>
</dbReference>
<evidence type="ECO:0000313" key="3">
    <source>
        <dbReference type="Proteomes" id="UP000594261"/>
    </source>
</evidence>
<dbReference type="PANTHER" id="PTHR36619:SF3">
    <property type="entry name" value="TRANSMEMBRANE PROTEIN"/>
    <property type="match status" value="1"/>
</dbReference>
<evidence type="ECO:0008006" key="4">
    <source>
        <dbReference type="Google" id="ProtNLM"/>
    </source>
</evidence>